<gene>
    <name evidence="3" type="primary">TK2</name>
</gene>
<organism evidence="3 4">
    <name type="scientific">Sus scrofa</name>
    <name type="common">Pig</name>
    <dbReference type="NCBI Taxonomy" id="9823"/>
    <lineage>
        <taxon>Eukaryota</taxon>
        <taxon>Metazoa</taxon>
        <taxon>Chordata</taxon>
        <taxon>Craniata</taxon>
        <taxon>Vertebrata</taxon>
        <taxon>Euteleostomi</taxon>
        <taxon>Mammalia</taxon>
        <taxon>Eutheria</taxon>
        <taxon>Laurasiatheria</taxon>
        <taxon>Artiodactyla</taxon>
        <taxon>Suina</taxon>
        <taxon>Suidae</taxon>
        <taxon>Sus</taxon>
    </lineage>
</organism>
<protein>
    <submittedName>
        <fullName evidence="3">Thymidine kinase 2</fullName>
    </submittedName>
</protein>
<dbReference type="AlphaFoldDB" id="A0A8D0XUL7"/>
<dbReference type="Ensembl" id="ENSSSCT00030087212.1">
    <property type="protein sequence ID" value="ENSSSCP00030040266.1"/>
    <property type="gene ID" value="ENSSSCG00030062342.1"/>
</dbReference>
<proteinExistence type="predicted"/>
<evidence type="ECO:0000256" key="1">
    <source>
        <dbReference type="SAM" id="MobiDB-lite"/>
    </source>
</evidence>
<dbReference type="PANTHER" id="PTHR10513">
    <property type="entry name" value="DEOXYNUCLEOSIDE KINASE"/>
    <property type="match status" value="1"/>
</dbReference>
<dbReference type="Gene3D" id="3.40.50.300">
    <property type="entry name" value="P-loop containing nucleotide triphosphate hydrolases"/>
    <property type="match status" value="1"/>
</dbReference>
<dbReference type="InterPro" id="IPR050566">
    <property type="entry name" value="Deoxyribonucleoside_kinase"/>
</dbReference>
<evidence type="ECO:0000313" key="3">
    <source>
        <dbReference type="Ensembl" id="ENSSSCP00030040266.1"/>
    </source>
</evidence>
<dbReference type="InterPro" id="IPR031314">
    <property type="entry name" value="DNK_dom"/>
</dbReference>
<dbReference type="Pfam" id="PF01712">
    <property type="entry name" value="dNK"/>
    <property type="match status" value="1"/>
</dbReference>
<dbReference type="CDD" id="cd01673">
    <property type="entry name" value="dNK"/>
    <property type="match status" value="1"/>
</dbReference>
<name>A0A8D0XUL7_PIG</name>
<evidence type="ECO:0000259" key="2">
    <source>
        <dbReference type="Pfam" id="PF01712"/>
    </source>
</evidence>
<dbReference type="InterPro" id="IPR027417">
    <property type="entry name" value="P-loop_NTPase"/>
</dbReference>
<feature type="domain" description="Deoxynucleoside kinase" evidence="2">
    <location>
        <begin position="106"/>
        <end position="259"/>
    </location>
</feature>
<feature type="compositionally biased region" description="Basic residues" evidence="1">
    <location>
        <begin position="1"/>
        <end position="11"/>
    </location>
</feature>
<dbReference type="PANTHER" id="PTHR10513:SF24">
    <property type="entry name" value="THYMIDINE KINASE 2, MITOCHONDRIAL"/>
    <property type="match status" value="1"/>
</dbReference>
<feature type="region of interest" description="Disordered" evidence="1">
    <location>
        <begin position="1"/>
        <end position="32"/>
    </location>
</feature>
<evidence type="ECO:0000313" key="4">
    <source>
        <dbReference type="Proteomes" id="UP000694570"/>
    </source>
</evidence>
<sequence>MRRGFFKRGAGRRAGLGARRRAQSPGSARVDLRRKEAGAWGIRPPSLGASARPAMLLRPLRSWACRVLRCDGPGNPASAPGSRAAQRWAWPLDKDRENEKKKKSVICVEGNIASGKTTCLEFFSNTRDVEVLPEPVPKWRNVRGHNPLGLMYRDASRWGLTLQTYVQLTMLDLHTRAQTLPVRLMERSIHSARYVFVENLYRSGKMPEVDYVVLSEWFDWIVRNIDLSIDLIVYLQTTPETCYQRLKMRCREEEKVIPLVRAPFTSGACSVLAWPQLLGSLRCCGGRETGTVGRRVNAAFLCGWRPRMMSRAASLPVVLGSVVGTRCAQRRPFSRMLLPRRPQGLTCPPPEDCWPLCWDLPACSLLHPHCSAQRLAGRWFSLMFAQGRISSRRDCCNRLSLPWSLTVHSPV</sequence>
<accession>A0A8D0XUL7</accession>
<dbReference type="SUPFAM" id="SSF52540">
    <property type="entry name" value="P-loop containing nucleoside triphosphate hydrolases"/>
    <property type="match status" value="1"/>
</dbReference>
<dbReference type="Proteomes" id="UP000694570">
    <property type="component" value="Unplaced"/>
</dbReference>
<reference evidence="3" key="1">
    <citation type="submission" date="2025-08" db="UniProtKB">
        <authorList>
            <consortium name="Ensembl"/>
        </authorList>
    </citation>
    <scope>IDENTIFICATION</scope>
</reference>